<comment type="caution">
    <text evidence="5">Lacks conserved residue(s) required for the propagation of feature annotation.</text>
</comment>
<dbReference type="PROSITE" id="PS00136">
    <property type="entry name" value="SUBTILASE_ASP"/>
    <property type="match status" value="1"/>
</dbReference>
<dbReference type="InterPro" id="IPR051048">
    <property type="entry name" value="Peptidase_S8/S53_subtilisin"/>
</dbReference>
<accession>A0A937X8N4</accession>
<evidence type="ECO:0000259" key="6">
    <source>
        <dbReference type="Pfam" id="PF00082"/>
    </source>
</evidence>
<dbReference type="InterPro" id="IPR015500">
    <property type="entry name" value="Peptidase_S8_subtilisin-rel"/>
</dbReference>
<evidence type="ECO:0000256" key="5">
    <source>
        <dbReference type="PROSITE-ProRule" id="PRU01240"/>
    </source>
</evidence>
<evidence type="ECO:0000256" key="3">
    <source>
        <dbReference type="ARBA" id="ARBA00022801"/>
    </source>
</evidence>
<dbReference type="GO" id="GO:0006508">
    <property type="term" value="P:proteolysis"/>
    <property type="evidence" value="ECO:0007669"/>
    <property type="project" value="UniProtKB-KW"/>
</dbReference>
<evidence type="ECO:0000256" key="4">
    <source>
        <dbReference type="ARBA" id="ARBA00022825"/>
    </source>
</evidence>
<dbReference type="PRINTS" id="PR00723">
    <property type="entry name" value="SUBTILISIN"/>
</dbReference>
<keyword evidence="4" id="KW-0720">Serine protease</keyword>
<proteinExistence type="inferred from homology"/>
<organism evidence="7 8">
    <name type="scientific">Candidatus Tanganyikabacteria bacterium</name>
    <dbReference type="NCBI Taxonomy" id="2961651"/>
    <lineage>
        <taxon>Bacteria</taxon>
        <taxon>Bacillati</taxon>
        <taxon>Candidatus Sericytochromatia</taxon>
        <taxon>Candidatus Tanganyikabacteria</taxon>
    </lineage>
</organism>
<evidence type="ECO:0000313" key="7">
    <source>
        <dbReference type="EMBL" id="MBM3276327.1"/>
    </source>
</evidence>
<dbReference type="InterPro" id="IPR022398">
    <property type="entry name" value="Peptidase_S8_His-AS"/>
</dbReference>
<dbReference type="Pfam" id="PF00082">
    <property type="entry name" value="Peptidase_S8"/>
    <property type="match status" value="1"/>
</dbReference>
<evidence type="ECO:0000313" key="8">
    <source>
        <dbReference type="Proteomes" id="UP000703893"/>
    </source>
</evidence>
<dbReference type="SUPFAM" id="SSF52743">
    <property type="entry name" value="Subtilisin-like"/>
    <property type="match status" value="1"/>
</dbReference>
<feature type="domain" description="Peptidase S8/S53" evidence="6">
    <location>
        <begin position="169"/>
        <end position="298"/>
    </location>
</feature>
<dbReference type="PANTHER" id="PTHR43399">
    <property type="entry name" value="SUBTILISIN-RELATED"/>
    <property type="match status" value="1"/>
</dbReference>
<dbReference type="PANTHER" id="PTHR43399:SF4">
    <property type="entry name" value="CELL WALL-ASSOCIATED PROTEASE"/>
    <property type="match status" value="1"/>
</dbReference>
<dbReference type="InterPro" id="IPR023827">
    <property type="entry name" value="Peptidase_S8_Asp-AS"/>
</dbReference>
<dbReference type="Gene3D" id="3.40.50.200">
    <property type="entry name" value="Peptidase S8/S53 domain"/>
    <property type="match status" value="1"/>
</dbReference>
<evidence type="ECO:0000256" key="2">
    <source>
        <dbReference type="ARBA" id="ARBA00022670"/>
    </source>
</evidence>
<dbReference type="Proteomes" id="UP000703893">
    <property type="component" value="Unassembled WGS sequence"/>
</dbReference>
<sequence>MRFSGVLGATLALATLAGCGMQAPGVSLGKQVATRLGNGTLYIRDGQAQILVKRRPGSAAIKSLSTFGVRPMAVGRSLSGLGWQKMSVPAGRVSEALSALRGDPAVQAASPNFVRKAIVPRFADVDVPGIFESLFPGLTAGAVPNDPLFKKQYAPQLVKAPDAWGASKGSGVVVAVVDTGVDLGHPDLKDHLVGGWNTFANSADAKDDHGHGTHCAGIAAALANNKEGVVGVAPEATIMPVKVLAGDGSGSDETVAAGIVWAADHGAGVISLSLGGPGESQVLGEAVAYALKKGAAVV</sequence>
<dbReference type="AlphaFoldDB" id="A0A937X8N4"/>
<comment type="caution">
    <text evidence="7">The sequence shown here is derived from an EMBL/GenBank/DDBJ whole genome shotgun (WGS) entry which is preliminary data.</text>
</comment>
<keyword evidence="3" id="KW-0378">Hydrolase</keyword>
<dbReference type="PROSITE" id="PS51257">
    <property type="entry name" value="PROKAR_LIPOPROTEIN"/>
    <property type="match status" value="1"/>
</dbReference>
<name>A0A937X8N4_9BACT</name>
<comment type="similarity">
    <text evidence="1 5">Belongs to the peptidase S8 family.</text>
</comment>
<dbReference type="GO" id="GO:0004252">
    <property type="term" value="F:serine-type endopeptidase activity"/>
    <property type="evidence" value="ECO:0007669"/>
    <property type="project" value="InterPro"/>
</dbReference>
<dbReference type="InterPro" id="IPR036852">
    <property type="entry name" value="Peptidase_S8/S53_dom_sf"/>
</dbReference>
<gene>
    <name evidence="7" type="ORF">FJZ00_14330</name>
</gene>
<keyword evidence="2" id="KW-0645">Protease</keyword>
<reference evidence="7 8" key="1">
    <citation type="submission" date="2019-03" db="EMBL/GenBank/DDBJ databases">
        <title>Lake Tanganyika Metagenome-Assembled Genomes (MAGs).</title>
        <authorList>
            <person name="Tran P."/>
        </authorList>
    </citation>
    <scope>NUCLEOTIDE SEQUENCE [LARGE SCALE GENOMIC DNA]</scope>
    <source>
        <strain evidence="7">K_DeepCast_65m_m2_236</strain>
    </source>
</reference>
<dbReference type="PROSITE" id="PS51892">
    <property type="entry name" value="SUBTILASE"/>
    <property type="match status" value="1"/>
</dbReference>
<dbReference type="PROSITE" id="PS00137">
    <property type="entry name" value="SUBTILASE_HIS"/>
    <property type="match status" value="1"/>
</dbReference>
<protein>
    <submittedName>
        <fullName evidence="7">S8 family serine peptidase</fullName>
    </submittedName>
</protein>
<feature type="non-terminal residue" evidence="7">
    <location>
        <position position="298"/>
    </location>
</feature>
<evidence type="ECO:0000256" key="1">
    <source>
        <dbReference type="ARBA" id="ARBA00011073"/>
    </source>
</evidence>
<dbReference type="EMBL" id="VGJX01000971">
    <property type="protein sequence ID" value="MBM3276327.1"/>
    <property type="molecule type" value="Genomic_DNA"/>
</dbReference>
<dbReference type="InterPro" id="IPR000209">
    <property type="entry name" value="Peptidase_S8/S53_dom"/>
</dbReference>